<dbReference type="RefSeq" id="WP_343912588.1">
    <property type="nucleotide sequence ID" value="NZ_BAAAGE010000002.1"/>
</dbReference>
<dbReference type="Pfam" id="PF05066">
    <property type="entry name" value="HARE-HTH"/>
    <property type="match status" value="1"/>
</dbReference>
<evidence type="ECO:0000313" key="3">
    <source>
        <dbReference type="EMBL" id="GAA0722230.1"/>
    </source>
</evidence>
<dbReference type="InterPro" id="IPR007759">
    <property type="entry name" value="Asxl_HARE-HTH"/>
</dbReference>
<accession>A0ABP3U4E3</accession>
<evidence type="ECO:0000313" key="4">
    <source>
        <dbReference type="Proteomes" id="UP001501758"/>
    </source>
</evidence>
<comment type="caution">
    <text evidence="3">The sequence shown here is derived from an EMBL/GenBank/DDBJ whole genome shotgun (WGS) entry which is preliminary data.</text>
</comment>
<protein>
    <recommendedName>
        <fullName evidence="2">HTH HARE-type domain-containing protein</fullName>
    </recommendedName>
</protein>
<dbReference type="Proteomes" id="UP001501758">
    <property type="component" value="Unassembled WGS sequence"/>
</dbReference>
<evidence type="ECO:0000259" key="2">
    <source>
        <dbReference type="PROSITE" id="PS51913"/>
    </source>
</evidence>
<proteinExistence type="predicted"/>
<dbReference type="Gene3D" id="3.40.1350.10">
    <property type="match status" value="1"/>
</dbReference>
<name>A0ABP3U4E3_9FLAO</name>
<gene>
    <name evidence="3" type="ORF">GCM10009430_24430</name>
</gene>
<organism evidence="3 4">
    <name type="scientific">Aquimarina litoralis</name>
    <dbReference type="NCBI Taxonomy" id="584605"/>
    <lineage>
        <taxon>Bacteria</taxon>
        <taxon>Pseudomonadati</taxon>
        <taxon>Bacteroidota</taxon>
        <taxon>Flavobacteriia</taxon>
        <taxon>Flavobacteriales</taxon>
        <taxon>Flavobacteriaceae</taxon>
        <taxon>Aquimarina</taxon>
    </lineage>
</organism>
<dbReference type="PROSITE" id="PS51913">
    <property type="entry name" value="HTH_HARE"/>
    <property type="match status" value="1"/>
</dbReference>
<dbReference type="InterPro" id="IPR011856">
    <property type="entry name" value="tRNA_endonuc-like_dom_sf"/>
</dbReference>
<sequence length="245" mass="27876">MNKFKTAAIKVLEEVKQPLHYVKITEIALEKGWLQTEGKTPAASMNAQLITEINAKGNQSTFIKTAPATYDLNPNKPKESMTKKQAVIKKTPIIEKIGSGFIGKAGEHYVTSELLFRGYNASIMSVDVGMDIIATRNNKLFSLQVKTSNLNNSNSYVFDMRKVSLERDYAGNVFYVFVMIHPDDTKSVLILTANKIEELIHMNAIKDIKTHERFRVVLKIRNDNIFIGTLDNPIDYYWNNWDIIK</sequence>
<keyword evidence="1" id="KW-0804">Transcription</keyword>
<dbReference type="EMBL" id="BAAAGE010000002">
    <property type="protein sequence ID" value="GAA0722230.1"/>
    <property type="molecule type" value="Genomic_DNA"/>
</dbReference>
<feature type="domain" description="HTH HARE-type" evidence="2">
    <location>
        <begin position="2"/>
        <end position="75"/>
    </location>
</feature>
<evidence type="ECO:0000256" key="1">
    <source>
        <dbReference type="ARBA" id="ARBA00023163"/>
    </source>
</evidence>
<keyword evidence="4" id="KW-1185">Reference proteome</keyword>
<reference evidence="4" key="1">
    <citation type="journal article" date="2019" name="Int. J. Syst. Evol. Microbiol.">
        <title>The Global Catalogue of Microorganisms (GCM) 10K type strain sequencing project: providing services to taxonomists for standard genome sequencing and annotation.</title>
        <authorList>
            <consortium name="The Broad Institute Genomics Platform"/>
            <consortium name="The Broad Institute Genome Sequencing Center for Infectious Disease"/>
            <person name="Wu L."/>
            <person name="Ma J."/>
        </authorList>
    </citation>
    <scope>NUCLEOTIDE SEQUENCE [LARGE SCALE GENOMIC DNA]</scope>
    <source>
        <strain evidence="4">JCM 15974</strain>
    </source>
</reference>